<dbReference type="PANTHER" id="PTHR30250">
    <property type="entry name" value="PST FAMILY PREDICTED COLANIC ACID TRANSPORTER"/>
    <property type="match status" value="1"/>
</dbReference>
<evidence type="ECO:0000256" key="6">
    <source>
        <dbReference type="SAM" id="Phobius"/>
    </source>
</evidence>
<feature type="transmembrane region" description="Helical" evidence="6">
    <location>
        <begin position="465"/>
        <end position="484"/>
    </location>
</feature>
<evidence type="ECO:0000256" key="2">
    <source>
        <dbReference type="ARBA" id="ARBA00022475"/>
    </source>
</evidence>
<feature type="transmembrane region" description="Helical" evidence="6">
    <location>
        <begin position="375"/>
        <end position="392"/>
    </location>
</feature>
<feature type="transmembrane region" description="Helical" evidence="6">
    <location>
        <begin position="262"/>
        <end position="280"/>
    </location>
</feature>
<evidence type="ECO:0000256" key="3">
    <source>
        <dbReference type="ARBA" id="ARBA00022692"/>
    </source>
</evidence>
<comment type="subcellular location">
    <subcellularLocation>
        <location evidence="1">Cell membrane</location>
        <topology evidence="1">Multi-pass membrane protein</topology>
    </subcellularLocation>
</comment>
<evidence type="ECO:0000256" key="5">
    <source>
        <dbReference type="ARBA" id="ARBA00023136"/>
    </source>
</evidence>
<dbReference type="Proteomes" id="UP000054526">
    <property type="component" value="Unassembled WGS sequence"/>
</dbReference>
<accession>A0ABR5A2W0</accession>
<feature type="transmembrane region" description="Helical" evidence="6">
    <location>
        <begin position="337"/>
        <end position="354"/>
    </location>
</feature>
<comment type="caution">
    <text evidence="7">The sequence shown here is derived from an EMBL/GenBank/DDBJ whole genome shotgun (WGS) entry which is preliminary data.</text>
</comment>
<reference evidence="7 8" key="1">
    <citation type="submission" date="2014-12" db="EMBL/GenBank/DDBJ databases">
        <title>Draft genome sequence of Cohnella kolymensis strain B-2846.</title>
        <authorList>
            <person name="Karlyshev A.V."/>
            <person name="Kudryashova E.B."/>
        </authorList>
    </citation>
    <scope>NUCLEOTIDE SEQUENCE [LARGE SCALE GENOMIC DNA]</scope>
    <source>
        <strain evidence="7 8">VKM B-2846</strain>
    </source>
</reference>
<keyword evidence="3 6" id="KW-0812">Transmembrane</keyword>
<feature type="transmembrane region" description="Helical" evidence="6">
    <location>
        <begin position="124"/>
        <end position="141"/>
    </location>
</feature>
<keyword evidence="2" id="KW-1003">Cell membrane</keyword>
<evidence type="ECO:0000256" key="4">
    <source>
        <dbReference type="ARBA" id="ARBA00022989"/>
    </source>
</evidence>
<feature type="transmembrane region" description="Helical" evidence="6">
    <location>
        <begin position="12"/>
        <end position="33"/>
    </location>
</feature>
<feature type="transmembrane region" description="Helical" evidence="6">
    <location>
        <begin position="90"/>
        <end position="112"/>
    </location>
</feature>
<evidence type="ECO:0000313" key="7">
    <source>
        <dbReference type="EMBL" id="KIL35402.1"/>
    </source>
</evidence>
<keyword evidence="5 6" id="KW-0472">Membrane</keyword>
<feature type="transmembrane region" description="Helical" evidence="6">
    <location>
        <begin position="398"/>
        <end position="415"/>
    </location>
</feature>
<dbReference type="EMBL" id="JXAL01000022">
    <property type="protein sequence ID" value="KIL35402.1"/>
    <property type="molecule type" value="Genomic_DNA"/>
</dbReference>
<evidence type="ECO:0000256" key="1">
    <source>
        <dbReference type="ARBA" id="ARBA00004651"/>
    </source>
</evidence>
<feature type="transmembrane region" description="Helical" evidence="6">
    <location>
        <begin position="45"/>
        <end position="69"/>
    </location>
</feature>
<dbReference type="InterPro" id="IPR050833">
    <property type="entry name" value="Poly_Biosynth_Transport"/>
</dbReference>
<organism evidence="7 8">
    <name type="scientific">Cohnella kolymensis</name>
    <dbReference type="NCBI Taxonomy" id="1590652"/>
    <lineage>
        <taxon>Bacteria</taxon>
        <taxon>Bacillati</taxon>
        <taxon>Bacillota</taxon>
        <taxon>Bacilli</taxon>
        <taxon>Bacillales</taxon>
        <taxon>Paenibacillaceae</taxon>
        <taxon>Cohnella</taxon>
    </lineage>
</organism>
<dbReference type="PANTHER" id="PTHR30250:SF26">
    <property type="entry name" value="PSMA PROTEIN"/>
    <property type="match status" value="1"/>
</dbReference>
<evidence type="ECO:0000313" key="8">
    <source>
        <dbReference type="Proteomes" id="UP000054526"/>
    </source>
</evidence>
<feature type="transmembrane region" description="Helical" evidence="6">
    <location>
        <begin position="301"/>
        <end position="325"/>
    </location>
</feature>
<sequence length="518" mass="58830">MRVQNSVKNMLFGISGQIISIIMGFTVRTVFIYTLGVEYLGVEGLFSSILILLSLANLGFDTAMSYSLYKPLAIQDVNKIQALIHLYKRAYQWIGLVVLLIGLSLMPFLPYLMNGETTVQHIQIIYLLFLLHSVSSYFFSYKHAVIAADQRSYIISKIHSIFTIISNSAQIILLLTTKYYLAVLAAQIAFRIVENVYTAKKADRLYPYLAADSDARLTKSERKSFFENLYAQTLYKISAVVIIGTDNIVISMFVGLTWVGIYSNYLLIIGMVSTLVSYLFHSITASVGNLIVNESTEKKHFIFRALHFANFWIYGFCAVSLWTLMNPFITIWLGKQYLFDLFVVFAIVLNFFTAGMQDAPTIFRETTGLFKKGKYRPIIAAAINIVASILLAREIGVAGVLLGTVISRLCTYFWYDPYVVYKYAFHKKAKSYFLRYIWLASVVFAAAYISSGLGSMVHTNPLSDFLIRGFLCLTVPNVIFFLLFRRSEEFRYLREIVTQLGSKIFVRSGRRKVAKAEA</sequence>
<feature type="transmembrane region" description="Helical" evidence="6">
    <location>
        <begin position="153"/>
        <end position="173"/>
    </location>
</feature>
<keyword evidence="4 6" id="KW-1133">Transmembrane helix</keyword>
<protein>
    <submittedName>
        <fullName evidence="7">Sugar translocase</fullName>
    </submittedName>
</protein>
<proteinExistence type="predicted"/>
<dbReference type="RefSeq" id="WP_041064247.1">
    <property type="nucleotide sequence ID" value="NZ_JXAL01000022.1"/>
</dbReference>
<gene>
    <name evidence="7" type="ORF">SD71_13930</name>
</gene>
<name>A0ABR5A2W0_9BACL</name>
<keyword evidence="8" id="KW-1185">Reference proteome</keyword>
<feature type="transmembrane region" description="Helical" evidence="6">
    <location>
        <begin position="233"/>
        <end position="256"/>
    </location>
</feature>
<feature type="transmembrane region" description="Helical" evidence="6">
    <location>
        <begin position="436"/>
        <end position="453"/>
    </location>
</feature>